<comment type="caution">
    <text evidence="2">The sequence shown here is derived from an EMBL/GenBank/DDBJ whole genome shotgun (WGS) entry which is preliminary data.</text>
</comment>
<feature type="region of interest" description="Disordered" evidence="1">
    <location>
        <begin position="295"/>
        <end position="321"/>
    </location>
</feature>
<dbReference type="Gene3D" id="3.80.10.10">
    <property type="entry name" value="Ribonuclease Inhibitor"/>
    <property type="match status" value="1"/>
</dbReference>
<sequence length="321" mass="36691">MKDWQYDDKEQSSLFSSIQAVKSSTRSTDQKQMVESQSPLFLIHEAMEILKRCKRLIITDSTPSQDVYGSEYDARRPMIGPLTFESRASVEFVSKALSVILESAASSRFGKDLTTKPRLRLLIINIGMSYNSMDCNGIRPDMLPDLPATIPSLRQLRITFDCNPFQPLEVSHQGASLARFLEAMPNLRRLEILVVGEDWAHMPFQLLHYITVPKLKKLRLECLKCDEKGLVEFLQRHEETLTYIKFDVVHLDDKCRSWNEIIHKIKSGPNDPTIVFTECEPEGGTIDKYQISAAREHRSRNARSARGKGRSRGFWRGRSAG</sequence>
<evidence type="ECO:0000256" key="1">
    <source>
        <dbReference type="SAM" id="MobiDB-lite"/>
    </source>
</evidence>
<evidence type="ECO:0000313" key="3">
    <source>
        <dbReference type="Proteomes" id="UP000567885"/>
    </source>
</evidence>
<dbReference type="Proteomes" id="UP000567885">
    <property type="component" value="Unassembled WGS sequence"/>
</dbReference>
<dbReference type="EMBL" id="JAAGWQ010000139">
    <property type="protein sequence ID" value="KAF5664042.1"/>
    <property type="molecule type" value="Genomic_DNA"/>
</dbReference>
<protein>
    <submittedName>
        <fullName evidence="2">Uncharacterized protein</fullName>
    </submittedName>
</protein>
<reference evidence="2 3" key="1">
    <citation type="submission" date="2020-05" db="EMBL/GenBank/DDBJ databases">
        <title>Identification and distribution of gene clusters putatively required for synthesis of sphingolipid metabolism inhibitors in phylogenetically diverse species of the filamentous fungus Fusarium.</title>
        <authorList>
            <person name="Kim H.-S."/>
            <person name="Busman M."/>
            <person name="Brown D.W."/>
            <person name="Divon H."/>
            <person name="Uhlig S."/>
            <person name="Proctor R.H."/>
        </authorList>
    </citation>
    <scope>NUCLEOTIDE SEQUENCE [LARGE SCALE GENOMIC DNA]</scope>
    <source>
        <strain evidence="2 3">NRRL 20693</strain>
    </source>
</reference>
<feature type="compositionally biased region" description="Basic residues" evidence="1">
    <location>
        <begin position="297"/>
        <end position="315"/>
    </location>
</feature>
<name>A0A8H5T8D6_FUSHE</name>
<dbReference type="InterPro" id="IPR032675">
    <property type="entry name" value="LRR_dom_sf"/>
</dbReference>
<organism evidence="2 3">
    <name type="scientific">Fusarium heterosporum</name>
    <dbReference type="NCBI Taxonomy" id="42747"/>
    <lineage>
        <taxon>Eukaryota</taxon>
        <taxon>Fungi</taxon>
        <taxon>Dikarya</taxon>
        <taxon>Ascomycota</taxon>
        <taxon>Pezizomycotina</taxon>
        <taxon>Sordariomycetes</taxon>
        <taxon>Hypocreomycetidae</taxon>
        <taxon>Hypocreales</taxon>
        <taxon>Nectriaceae</taxon>
        <taxon>Fusarium</taxon>
        <taxon>Fusarium heterosporum species complex</taxon>
    </lineage>
</organism>
<dbReference type="AlphaFoldDB" id="A0A8H5T8D6"/>
<proteinExistence type="predicted"/>
<evidence type="ECO:0000313" key="2">
    <source>
        <dbReference type="EMBL" id="KAF5664042.1"/>
    </source>
</evidence>
<accession>A0A8H5T8D6</accession>
<keyword evidence="3" id="KW-1185">Reference proteome</keyword>
<gene>
    <name evidence="2" type="ORF">FHETE_7251</name>
</gene>